<dbReference type="InterPro" id="IPR027065">
    <property type="entry name" value="Lon_Prtase"/>
</dbReference>
<proteinExistence type="predicted"/>
<dbReference type="Pfam" id="PF00004">
    <property type="entry name" value="AAA"/>
    <property type="match status" value="1"/>
</dbReference>
<organism evidence="2 3">
    <name type="scientific">Pelagibacterium flavum</name>
    <dbReference type="NCBI Taxonomy" id="2984530"/>
    <lineage>
        <taxon>Bacteria</taxon>
        <taxon>Pseudomonadati</taxon>
        <taxon>Pseudomonadota</taxon>
        <taxon>Alphaproteobacteria</taxon>
        <taxon>Hyphomicrobiales</taxon>
        <taxon>Devosiaceae</taxon>
        <taxon>Pelagibacterium</taxon>
    </lineage>
</organism>
<dbReference type="Proteomes" id="UP001163882">
    <property type="component" value="Chromosome"/>
</dbReference>
<keyword evidence="3" id="KW-1185">Reference proteome</keyword>
<dbReference type="InterPro" id="IPR003593">
    <property type="entry name" value="AAA+_ATPase"/>
</dbReference>
<name>A0ABY6IS00_9HYPH</name>
<evidence type="ECO:0000313" key="3">
    <source>
        <dbReference type="Proteomes" id="UP001163882"/>
    </source>
</evidence>
<dbReference type="InterPro" id="IPR003959">
    <property type="entry name" value="ATPase_AAA_core"/>
</dbReference>
<evidence type="ECO:0000259" key="1">
    <source>
        <dbReference type="SMART" id="SM00382"/>
    </source>
</evidence>
<sequence length="516" mass="56012">MKKPDISGADQLRQRQTRRAEILAGDTVMTVDDRRKALPPLRDNPSADLRQIALLQKQKLKDGDSDNLLAAIDNALDAPTATSALALRDALPWDRNASASLDFLAMLMGDEDALFRYIQRAGYRPGLNEIDRFFGDAFLIALMRDTMYFKPCAGQDGYEAGDLDLMIDCGIGAIKDLHDSYDEYVAATAEAAETAVDVQSEIAALNEKLDDIDANLPSKSGGGFSSIGKSSGHVVIPKLPDGGTGGQRDARRAFKELAGKPLPLITRGDVAGHARALKARWPHAASVIDTVLGDLAAVDPARFRPTLLVGPPGSGKTSLARAIAEQVGLPCQTYSMSGVHDASLIGTSGQWSTARPSVPLQLVQSSGKGNGVIVWDEIEKVDPSRHNGSAVEGLLPFFETSQSKAIRDLAIDAEVNLSMISHFATANDLNGVPDPVRDRMRIIKMPDPEWQHVGTLSRQILDDLAKEWGRDPRWHEDLAQDELENIRRGWNGGSLRQLRVSIMATIATRESWMARA</sequence>
<dbReference type="SUPFAM" id="SSF52540">
    <property type="entry name" value="P-loop containing nucleoside triphosphate hydrolases"/>
    <property type="match status" value="1"/>
</dbReference>
<feature type="domain" description="AAA+ ATPase" evidence="1">
    <location>
        <begin position="302"/>
        <end position="449"/>
    </location>
</feature>
<accession>A0ABY6IS00</accession>
<evidence type="ECO:0000313" key="2">
    <source>
        <dbReference type="EMBL" id="UYQ73398.1"/>
    </source>
</evidence>
<dbReference type="EMBL" id="CP107716">
    <property type="protein sequence ID" value="UYQ73398.1"/>
    <property type="molecule type" value="Genomic_DNA"/>
</dbReference>
<dbReference type="InterPro" id="IPR027417">
    <property type="entry name" value="P-loop_NTPase"/>
</dbReference>
<dbReference type="RefSeq" id="WP_264226984.1">
    <property type="nucleotide sequence ID" value="NZ_CP107716.1"/>
</dbReference>
<reference evidence="2" key="1">
    <citation type="submission" date="2022-10" db="EMBL/GenBank/DDBJ databases">
        <title>YIM 151497 complete genome.</title>
        <authorList>
            <person name="Chen X."/>
        </authorList>
    </citation>
    <scope>NUCLEOTIDE SEQUENCE</scope>
    <source>
        <strain evidence="2">YIM 151497</strain>
    </source>
</reference>
<dbReference type="SMART" id="SM00382">
    <property type="entry name" value="AAA"/>
    <property type="match status" value="1"/>
</dbReference>
<dbReference type="Gene3D" id="3.40.50.300">
    <property type="entry name" value="P-loop containing nucleotide triphosphate hydrolases"/>
    <property type="match status" value="1"/>
</dbReference>
<dbReference type="PANTHER" id="PTHR10046">
    <property type="entry name" value="ATP DEPENDENT LON PROTEASE FAMILY MEMBER"/>
    <property type="match status" value="1"/>
</dbReference>
<gene>
    <name evidence="2" type="ORF">OF122_06460</name>
</gene>
<protein>
    <submittedName>
        <fullName evidence="2">AAA family ATPase</fullName>
    </submittedName>
</protein>